<evidence type="ECO:0000313" key="13">
    <source>
        <dbReference type="EMBL" id="SES02983.1"/>
    </source>
</evidence>
<evidence type="ECO:0000256" key="6">
    <source>
        <dbReference type="ARBA" id="ARBA00018569"/>
    </source>
</evidence>
<dbReference type="Proteomes" id="UP000198948">
    <property type="component" value="Unassembled WGS sequence"/>
</dbReference>
<dbReference type="UniPathway" id="UPA00214"/>
<dbReference type="CDD" id="cd05247">
    <property type="entry name" value="UDP_G4E_1_SDR_e"/>
    <property type="match status" value="1"/>
</dbReference>
<comment type="pathway">
    <text evidence="3 11">Carbohydrate metabolism; galactose metabolism.</text>
</comment>
<dbReference type="EC" id="5.1.3.2" evidence="5 11"/>
<evidence type="ECO:0000256" key="2">
    <source>
        <dbReference type="ARBA" id="ARBA00001911"/>
    </source>
</evidence>
<dbReference type="NCBIfam" id="TIGR01179">
    <property type="entry name" value="galE"/>
    <property type="match status" value="1"/>
</dbReference>
<evidence type="ECO:0000256" key="7">
    <source>
        <dbReference type="ARBA" id="ARBA00023027"/>
    </source>
</evidence>
<protein>
    <recommendedName>
        <fullName evidence="6 11">UDP-glucose 4-epimerase</fullName>
        <ecNumber evidence="5 11">5.1.3.2</ecNumber>
    </recommendedName>
</protein>
<comment type="catalytic activity">
    <reaction evidence="1 11">
        <text>UDP-alpha-D-glucose = UDP-alpha-D-galactose</text>
        <dbReference type="Rhea" id="RHEA:22168"/>
        <dbReference type="ChEBI" id="CHEBI:58885"/>
        <dbReference type="ChEBI" id="CHEBI:66914"/>
        <dbReference type="EC" id="5.1.3.2"/>
    </reaction>
</comment>
<comment type="subunit">
    <text evidence="11">Homodimer.</text>
</comment>
<dbReference type="InterPro" id="IPR001509">
    <property type="entry name" value="Epimerase_deHydtase"/>
</dbReference>
<dbReference type="Gene3D" id="3.90.25.10">
    <property type="entry name" value="UDP-galactose 4-epimerase, domain 1"/>
    <property type="match status" value="1"/>
</dbReference>
<evidence type="ECO:0000256" key="4">
    <source>
        <dbReference type="ARBA" id="ARBA00007637"/>
    </source>
</evidence>
<dbReference type="OrthoDB" id="9801785at2"/>
<evidence type="ECO:0000313" key="14">
    <source>
        <dbReference type="Proteomes" id="UP000198948"/>
    </source>
</evidence>
<evidence type="ECO:0000256" key="5">
    <source>
        <dbReference type="ARBA" id="ARBA00013189"/>
    </source>
</evidence>
<name>A0A1H9U1M5_9LACT</name>
<dbReference type="InterPro" id="IPR005886">
    <property type="entry name" value="UDP_G4E"/>
</dbReference>
<reference evidence="13 14" key="1">
    <citation type="submission" date="2016-10" db="EMBL/GenBank/DDBJ databases">
        <authorList>
            <person name="de Groot N.N."/>
        </authorList>
    </citation>
    <scope>NUCLEOTIDE SEQUENCE [LARGE SCALE GENOMIC DNA]</scope>
    <source>
        <strain evidence="13 14">DSM 13760</strain>
    </source>
</reference>
<dbReference type="GO" id="GO:0033499">
    <property type="term" value="P:galactose catabolic process via UDP-galactose, Leloir pathway"/>
    <property type="evidence" value="ECO:0007669"/>
    <property type="project" value="TreeGrafter"/>
</dbReference>
<proteinExistence type="inferred from homology"/>
<sequence length="330" mass="36213">MNLLICGGAGYIGSHMVALLIEKGHQVSVIDNLSTGHQQALPTEVNFYQGDLRDEKFLNEVFANNQFEAVIDFAAFSLVGESVENPLKYFDNNVGSVIHLLKVMANHHVKKIVFSSTAATYGEVEGTNLITETTPTKPINPYGASKKMVEDILEWSDQAYGIKYTVLRYFNVAGAHPAGLIGEDHLCETHLIPLIIKAALGEREHIKIFGEDYPTPDGTCIRDYIHVMDLVNAHLLSLERLEKGGASAIYNLGNGAGFSVKEIVEAVEQVVGAEIPKVTEARRAGDPAILVASSAKATAELNWQPAYTEIQEIIQTAWKWHQSHPKGYSK</sequence>
<dbReference type="Gene3D" id="3.40.50.720">
    <property type="entry name" value="NAD(P)-binding Rossmann-like Domain"/>
    <property type="match status" value="1"/>
</dbReference>
<dbReference type="EMBL" id="FOHA01000019">
    <property type="protein sequence ID" value="SES02983.1"/>
    <property type="molecule type" value="Genomic_DNA"/>
</dbReference>
<dbReference type="PANTHER" id="PTHR43725">
    <property type="entry name" value="UDP-GLUCOSE 4-EPIMERASE"/>
    <property type="match status" value="1"/>
</dbReference>
<evidence type="ECO:0000256" key="1">
    <source>
        <dbReference type="ARBA" id="ARBA00000083"/>
    </source>
</evidence>
<dbReference type="Pfam" id="PF01370">
    <property type="entry name" value="Epimerase"/>
    <property type="match status" value="1"/>
</dbReference>
<accession>A0A1H9U1M5</accession>
<keyword evidence="10 11" id="KW-0119">Carbohydrate metabolism</keyword>
<dbReference type="AlphaFoldDB" id="A0A1H9U1M5"/>
<keyword evidence="8" id="KW-0299">Galactose metabolism</keyword>
<dbReference type="GO" id="GO:0003978">
    <property type="term" value="F:UDP-glucose 4-epimerase activity"/>
    <property type="evidence" value="ECO:0007669"/>
    <property type="project" value="UniProtKB-UniRule"/>
</dbReference>
<dbReference type="STRING" id="142588.SAMN04488559_11931"/>
<keyword evidence="7 11" id="KW-0520">NAD</keyword>
<keyword evidence="9 11" id="KW-0413">Isomerase</keyword>
<dbReference type="RefSeq" id="WP_092653602.1">
    <property type="nucleotide sequence ID" value="NZ_FOHA01000019.1"/>
</dbReference>
<comment type="similarity">
    <text evidence="4 11">Belongs to the NAD(P)-dependent epimerase/dehydratase family.</text>
</comment>
<evidence type="ECO:0000256" key="10">
    <source>
        <dbReference type="ARBA" id="ARBA00023277"/>
    </source>
</evidence>
<evidence type="ECO:0000259" key="12">
    <source>
        <dbReference type="Pfam" id="PF01370"/>
    </source>
</evidence>
<evidence type="ECO:0000256" key="8">
    <source>
        <dbReference type="ARBA" id="ARBA00023144"/>
    </source>
</evidence>
<dbReference type="PANTHER" id="PTHR43725:SF53">
    <property type="entry name" value="UDP-ARABINOSE 4-EPIMERASE 1"/>
    <property type="match status" value="1"/>
</dbReference>
<dbReference type="SUPFAM" id="SSF51735">
    <property type="entry name" value="NAD(P)-binding Rossmann-fold domains"/>
    <property type="match status" value="1"/>
</dbReference>
<comment type="cofactor">
    <cofactor evidence="2 11">
        <name>NAD(+)</name>
        <dbReference type="ChEBI" id="CHEBI:57540"/>
    </cofactor>
</comment>
<keyword evidence="14" id="KW-1185">Reference proteome</keyword>
<evidence type="ECO:0000256" key="11">
    <source>
        <dbReference type="RuleBase" id="RU366046"/>
    </source>
</evidence>
<dbReference type="InterPro" id="IPR036291">
    <property type="entry name" value="NAD(P)-bd_dom_sf"/>
</dbReference>
<evidence type="ECO:0000256" key="3">
    <source>
        <dbReference type="ARBA" id="ARBA00004947"/>
    </source>
</evidence>
<organism evidence="13 14">
    <name type="scientific">Isobaculum melis</name>
    <dbReference type="NCBI Taxonomy" id="142588"/>
    <lineage>
        <taxon>Bacteria</taxon>
        <taxon>Bacillati</taxon>
        <taxon>Bacillota</taxon>
        <taxon>Bacilli</taxon>
        <taxon>Lactobacillales</taxon>
        <taxon>Carnobacteriaceae</taxon>
        <taxon>Isobaculum</taxon>
    </lineage>
</organism>
<gene>
    <name evidence="13" type="ORF">SAMN04488559_11931</name>
</gene>
<evidence type="ECO:0000256" key="9">
    <source>
        <dbReference type="ARBA" id="ARBA00023235"/>
    </source>
</evidence>
<feature type="domain" description="NAD-dependent epimerase/dehydratase" evidence="12">
    <location>
        <begin position="4"/>
        <end position="253"/>
    </location>
</feature>